<dbReference type="PROSITE" id="PS51077">
    <property type="entry name" value="HTH_ICLR"/>
    <property type="match status" value="1"/>
</dbReference>
<dbReference type="PROSITE" id="PS51078">
    <property type="entry name" value="ICLR_ED"/>
    <property type="match status" value="1"/>
</dbReference>
<evidence type="ECO:0000256" key="3">
    <source>
        <dbReference type="ARBA" id="ARBA00023163"/>
    </source>
</evidence>
<dbReference type="InterPro" id="IPR014757">
    <property type="entry name" value="Tscrpt_reg_IclR_C"/>
</dbReference>
<keyword evidence="1" id="KW-0805">Transcription regulation</keyword>
<dbReference type="InterPro" id="IPR050707">
    <property type="entry name" value="HTH_MetabolicPath_Reg"/>
</dbReference>
<feature type="domain" description="IclR-ED" evidence="5">
    <location>
        <begin position="70"/>
        <end position="248"/>
    </location>
</feature>
<dbReference type="SUPFAM" id="SSF55781">
    <property type="entry name" value="GAF domain-like"/>
    <property type="match status" value="1"/>
</dbReference>
<dbReference type="InterPro" id="IPR029016">
    <property type="entry name" value="GAF-like_dom_sf"/>
</dbReference>
<dbReference type="SMART" id="SM00346">
    <property type="entry name" value="HTH_ICLR"/>
    <property type="match status" value="1"/>
</dbReference>
<gene>
    <name evidence="6" type="ORF">GCM10022236_15540</name>
</gene>
<comment type="caution">
    <text evidence="6">The sequence shown here is derived from an EMBL/GenBank/DDBJ whole genome shotgun (WGS) entry which is preliminary data.</text>
</comment>
<dbReference type="InterPro" id="IPR036390">
    <property type="entry name" value="WH_DNA-bd_sf"/>
</dbReference>
<dbReference type="SUPFAM" id="SSF46785">
    <property type="entry name" value="Winged helix' DNA-binding domain"/>
    <property type="match status" value="1"/>
</dbReference>
<reference evidence="7" key="1">
    <citation type="journal article" date="2019" name="Int. J. Syst. Evol. Microbiol.">
        <title>The Global Catalogue of Microorganisms (GCM) 10K type strain sequencing project: providing services to taxonomists for standard genome sequencing and annotation.</title>
        <authorList>
            <consortium name="The Broad Institute Genomics Platform"/>
            <consortium name="The Broad Institute Genome Sequencing Center for Infectious Disease"/>
            <person name="Wu L."/>
            <person name="Ma J."/>
        </authorList>
    </citation>
    <scope>NUCLEOTIDE SEQUENCE [LARGE SCALE GENOMIC DNA]</scope>
    <source>
        <strain evidence="7">JCM 16929</strain>
    </source>
</reference>
<feature type="domain" description="HTH iclR-type" evidence="4">
    <location>
        <begin position="8"/>
        <end position="69"/>
    </location>
</feature>
<dbReference type="Gene3D" id="1.10.10.10">
    <property type="entry name" value="Winged helix-like DNA-binding domain superfamily/Winged helix DNA-binding domain"/>
    <property type="match status" value="1"/>
</dbReference>
<dbReference type="PANTHER" id="PTHR30136">
    <property type="entry name" value="HELIX-TURN-HELIX TRANSCRIPTIONAL REGULATOR, ICLR FAMILY"/>
    <property type="match status" value="1"/>
</dbReference>
<evidence type="ECO:0000313" key="7">
    <source>
        <dbReference type="Proteomes" id="UP001501490"/>
    </source>
</evidence>
<evidence type="ECO:0000313" key="6">
    <source>
        <dbReference type="EMBL" id="GAA3614516.1"/>
    </source>
</evidence>
<dbReference type="PANTHER" id="PTHR30136:SF24">
    <property type="entry name" value="HTH-TYPE TRANSCRIPTIONAL REPRESSOR ALLR"/>
    <property type="match status" value="1"/>
</dbReference>
<keyword evidence="2" id="KW-0238">DNA-binding</keyword>
<accession>A0ABP6ZMN4</accession>
<protein>
    <submittedName>
        <fullName evidence="6">IclR family transcriptional regulator</fullName>
    </submittedName>
</protein>
<dbReference type="Proteomes" id="UP001501490">
    <property type="component" value="Unassembled WGS sequence"/>
</dbReference>
<evidence type="ECO:0000256" key="1">
    <source>
        <dbReference type="ARBA" id="ARBA00023015"/>
    </source>
</evidence>
<dbReference type="InterPro" id="IPR005471">
    <property type="entry name" value="Tscrpt_reg_IclR_N"/>
</dbReference>
<evidence type="ECO:0000259" key="4">
    <source>
        <dbReference type="PROSITE" id="PS51077"/>
    </source>
</evidence>
<dbReference type="RefSeq" id="WP_344803079.1">
    <property type="nucleotide sequence ID" value="NZ_BAABAB010000010.1"/>
</dbReference>
<proteinExistence type="predicted"/>
<name>A0ABP6ZMN4_9ACTN</name>
<keyword evidence="3" id="KW-0804">Transcription</keyword>
<evidence type="ECO:0000259" key="5">
    <source>
        <dbReference type="PROSITE" id="PS51078"/>
    </source>
</evidence>
<evidence type="ECO:0000256" key="2">
    <source>
        <dbReference type="ARBA" id="ARBA00023125"/>
    </source>
</evidence>
<sequence>MGEVNRGPSVLTRAFAILDAFGTVSPELTHGAITQATGLAPATVHRLLAELVERDAVERIGRGRYRIGMHLWRLGSLAPAGRNLRDTALPYLQDLFEVTHEVVHLAVLDDDRVMYLEKLEARPGVSVVSGVGLRLPLHATGPGKVLLAHTPPDFAERILSGPLPRHASGTITDSRRLRATLAAIRQQGYAISRDEMTEGAASVAAPVRDSDQVVASISVVVPSKAGDLSPLIPPVRLAALGVTRELRRGRAR</sequence>
<keyword evidence="7" id="KW-1185">Reference proteome</keyword>
<organism evidence="6 7">
    <name type="scientific">Microlunatus ginsengisoli</name>
    <dbReference type="NCBI Taxonomy" id="363863"/>
    <lineage>
        <taxon>Bacteria</taxon>
        <taxon>Bacillati</taxon>
        <taxon>Actinomycetota</taxon>
        <taxon>Actinomycetes</taxon>
        <taxon>Propionibacteriales</taxon>
        <taxon>Propionibacteriaceae</taxon>
        <taxon>Microlunatus</taxon>
    </lineage>
</organism>
<dbReference type="Gene3D" id="3.30.450.40">
    <property type="match status" value="1"/>
</dbReference>
<dbReference type="Pfam" id="PF01614">
    <property type="entry name" value="IclR_C"/>
    <property type="match status" value="1"/>
</dbReference>
<dbReference type="InterPro" id="IPR036388">
    <property type="entry name" value="WH-like_DNA-bd_sf"/>
</dbReference>
<dbReference type="EMBL" id="BAABAB010000010">
    <property type="protein sequence ID" value="GAA3614516.1"/>
    <property type="molecule type" value="Genomic_DNA"/>
</dbReference>
<dbReference type="Pfam" id="PF09339">
    <property type="entry name" value="HTH_IclR"/>
    <property type="match status" value="1"/>
</dbReference>